<evidence type="ECO:0000313" key="4">
    <source>
        <dbReference type="EMBL" id="KAJ9131366.1"/>
    </source>
</evidence>
<accession>A0AA38R130</accession>
<keyword evidence="4" id="KW-0378">Hydrolase</keyword>
<reference evidence="4" key="1">
    <citation type="submission" date="2022-07" db="EMBL/GenBank/DDBJ databases">
        <title>Fungi with potential for degradation of polypropylene.</title>
        <authorList>
            <person name="Gostincar C."/>
        </authorList>
    </citation>
    <scope>NUCLEOTIDE SEQUENCE</scope>
    <source>
        <strain evidence="4">EXF-13308</strain>
    </source>
</reference>
<dbReference type="InterPro" id="IPR012878">
    <property type="entry name" value="Beta-AFase-like_GH127_cat"/>
</dbReference>
<evidence type="ECO:0000313" key="5">
    <source>
        <dbReference type="Proteomes" id="UP001174694"/>
    </source>
</evidence>
<feature type="domain" description="Non-reducing end beta-L-arabinofuranosidase-like GH127 middle" evidence="2">
    <location>
        <begin position="447"/>
        <end position="524"/>
    </location>
</feature>
<evidence type="ECO:0000259" key="2">
    <source>
        <dbReference type="Pfam" id="PF20736"/>
    </source>
</evidence>
<dbReference type="InterPro" id="IPR008928">
    <property type="entry name" value="6-hairpin_glycosidase_sf"/>
</dbReference>
<evidence type="ECO:0000259" key="1">
    <source>
        <dbReference type="Pfam" id="PF07944"/>
    </source>
</evidence>
<name>A0AA38R130_9PEZI</name>
<dbReference type="PANTHER" id="PTHR43465">
    <property type="entry name" value="DUF1680 DOMAIN PROTEIN (AFU_ORTHOLOGUE AFUA_1G08910)"/>
    <property type="match status" value="1"/>
</dbReference>
<protein>
    <submittedName>
        <fullName evidence="4">Glycoside hydrolase family 127 protein</fullName>
    </submittedName>
</protein>
<dbReference type="Pfam" id="PF07944">
    <property type="entry name" value="Beta-AFase-like_GH127_cat"/>
    <property type="match status" value="1"/>
</dbReference>
<feature type="domain" description="Non-reducing end beta-L-arabinofuranosidase-like GH127 C-terminal" evidence="3">
    <location>
        <begin position="546"/>
        <end position="669"/>
    </location>
</feature>
<dbReference type="GO" id="GO:0005975">
    <property type="term" value="P:carbohydrate metabolic process"/>
    <property type="evidence" value="ECO:0007669"/>
    <property type="project" value="InterPro"/>
</dbReference>
<dbReference type="Pfam" id="PF20736">
    <property type="entry name" value="Glyco_hydro127M"/>
    <property type="match status" value="1"/>
</dbReference>
<dbReference type="SUPFAM" id="SSF48208">
    <property type="entry name" value="Six-hairpin glycosidases"/>
    <property type="match status" value="1"/>
</dbReference>
<dbReference type="GO" id="GO:0016787">
    <property type="term" value="F:hydrolase activity"/>
    <property type="evidence" value="ECO:0007669"/>
    <property type="project" value="UniProtKB-KW"/>
</dbReference>
<organism evidence="4 5">
    <name type="scientific">Pleurostoma richardsiae</name>
    <dbReference type="NCBI Taxonomy" id="41990"/>
    <lineage>
        <taxon>Eukaryota</taxon>
        <taxon>Fungi</taxon>
        <taxon>Dikarya</taxon>
        <taxon>Ascomycota</taxon>
        <taxon>Pezizomycotina</taxon>
        <taxon>Sordariomycetes</taxon>
        <taxon>Sordariomycetidae</taxon>
        <taxon>Calosphaeriales</taxon>
        <taxon>Pleurostomataceae</taxon>
        <taxon>Pleurostoma</taxon>
    </lineage>
</organism>
<dbReference type="InterPro" id="IPR049174">
    <property type="entry name" value="Beta-AFase-like"/>
</dbReference>
<dbReference type="Pfam" id="PF20737">
    <property type="entry name" value="Glyco_hydro127C"/>
    <property type="match status" value="1"/>
</dbReference>
<dbReference type="InterPro" id="IPR049046">
    <property type="entry name" value="Beta-AFase-like_GH127_middle"/>
</dbReference>
<dbReference type="Proteomes" id="UP001174694">
    <property type="component" value="Unassembled WGS sequence"/>
</dbReference>
<dbReference type="PANTHER" id="PTHR43465:SF2">
    <property type="entry name" value="DUF1680 DOMAIN PROTEIN (AFU_ORTHOLOGUE AFUA_1G08910)"/>
    <property type="match status" value="1"/>
</dbReference>
<feature type="domain" description="Non-reducing end beta-L-arabinofuranosidase-like GH127 catalytic" evidence="1">
    <location>
        <begin position="17"/>
        <end position="431"/>
    </location>
</feature>
<gene>
    <name evidence="4" type="ORF">NKR23_g11751</name>
</gene>
<proteinExistence type="predicted"/>
<dbReference type="InterPro" id="IPR049049">
    <property type="entry name" value="Beta-AFase-like_GH127_C"/>
</dbReference>
<keyword evidence="5" id="KW-1185">Reference proteome</keyword>
<comment type="caution">
    <text evidence="4">The sequence shown here is derived from an EMBL/GenBank/DDBJ whole genome shotgun (WGS) entry which is preliminary data.</text>
</comment>
<sequence>MSNPQFLFRQTSFNGPSLLSDRREKVRRGTVKAQLQQLHETGRYDCFKLQWHPTYDEEYPWPVPKSLFWDSDIAKWIEGACYFLSEDYDPEVDAAIRELVSDIRAAQREDGYLNVYYTVVAPKERWSNIRDMHELYNAGHLIEAAIAHREYYRNDLLMEPIESYVQLLSKVFGPGKDQRHAYPGHPEIELALLRLYKATGDQAAYNLARYFIEERGNATGQDGLLYYDWEEKQRGDPHWLRPNHYPEAGSHWYNQAHVPILEQSSIEGHAVRAMYLLTAVADLLCLDKTGSNPLPESPQWYAALRRLWNNMVDKKMYLTGGIGAMKQWEGFGADYFLPQGTDEGGCYAETCASIGVMMLAERLLEVELNSRYADVMELCLYNGVMTAMNLSGTAFTYINQLASSDKDKSLRCDWFEVSCCPPNLMRLFGSLGGYLWDYGGGNGESFVNVHLYTTAKVDFSIDRHTVTLQQTSNWPWEGRVRFDVQTPPTLKTTIRLRVPGWAKGRFTLEPSCESVKVNETGYVVLHACYVTEHPTFTLQIGGMEPRFVEPHPYTNQNTLAVARGPLIYCVEDADNSWVVDHFKNTAISSSAKITEEKHELDGNPFVLLHLSGSERCLGAWHDKREGTEPGAEVVPSPAAVDIADDVPRDLVFVPYYLRANRGGRGQMRVGLLRKTKDCC</sequence>
<evidence type="ECO:0000259" key="3">
    <source>
        <dbReference type="Pfam" id="PF20737"/>
    </source>
</evidence>
<dbReference type="AlphaFoldDB" id="A0AA38R130"/>
<dbReference type="EMBL" id="JANBVO010000068">
    <property type="protein sequence ID" value="KAJ9131366.1"/>
    <property type="molecule type" value="Genomic_DNA"/>
</dbReference>